<organism evidence="2 3">
    <name type="scientific">Sulfitobacter noctilucicola</name>
    <dbReference type="NCBI Taxonomy" id="1342301"/>
    <lineage>
        <taxon>Bacteria</taxon>
        <taxon>Pseudomonadati</taxon>
        <taxon>Pseudomonadota</taxon>
        <taxon>Alphaproteobacteria</taxon>
        <taxon>Rhodobacterales</taxon>
        <taxon>Roseobacteraceae</taxon>
        <taxon>Sulfitobacter</taxon>
    </lineage>
</organism>
<protein>
    <submittedName>
        <fullName evidence="2">Uncharacterized protein</fullName>
    </submittedName>
</protein>
<sequence>MKSAIFVAAFATCAFINTVCADTTGSIVGATENAAYPIAVQGADGVLYSCRGTHPRLQCTSSGGGMFSSGGLSAGALVGLGLVSIAIVGVVADSDDTPEANGTN</sequence>
<accession>A0A7W6Q5H1</accession>
<proteinExistence type="predicted"/>
<evidence type="ECO:0000313" key="2">
    <source>
        <dbReference type="EMBL" id="MBB4173755.1"/>
    </source>
</evidence>
<feature type="chain" id="PRO_5031249664" evidence="1">
    <location>
        <begin position="22"/>
        <end position="104"/>
    </location>
</feature>
<gene>
    <name evidence="2" type="ORF">GGR93_001528</name>
</gene>
<dbReference type="EMBL" id="JACIFU010000002">
    <property type="protein sequence ID" value="MBB4173755.1"/>
    <property type="molecule type" value="Genomic_DNA"/>
</dbReference>
<comment type="caution">
    <text evidence="2">The sequence shown here is derived from an EMBL/GenBank/DDBJ whole genome shotgun (WGS) entry which is preliminary data.</text>
</comment>
<dbReference type="AlphaFoldDB" id="A0A7W6Q5H1"/>
<feature type="signal peptide" evidence="1">
    <location>
        <begin position="1"/>
        <end position="21"/>
    </location>
</feature>
<reference evidence="2 3" key="1">
    <citation type="submission" date="2020-08" db="EMBL/GenBank/DDBJ databases">
        <title>Genomic Encyclopedia of Type Strains, Phase IV (KMG-IV): sequencing the most valuable type-strain genomes for metagenomic binning, comparative biology and taxonomic classification.</title>
        <authorList>
            <person name="Goeker M."/>
        </authorList>
    </citation>
    <scope>NUCLEOTIDE SEQUENCE [LARGE SCALE GENOMIC DNA]</scope>
    <source>
        <strain evidence="2 3">DSM 101015</strain>
    </source>
</reference>
<evidence type="ECO:0000256" key="1">
    <source>
        <dbReference type="SAM" id="SignalP"/>
    </source>
</evidence>
<dbReference type="Proteomes" id="UP000565745">
    <property type="component" value="Unassembled WGS sequence"/>
</dbReference>
<dbReference type="RefSeq" id="WP_025057423.1">
    <property type="nucleotide sequence ID" value="NZ_JACIFU010000002.1"/>
</dbReference>
<keyword evidence="3" id="KW-1185">Reference proteome</keyword>
<evidence type="ECO:0000313" key="3">
    <source>
        <dbReference type="Proteomes" id="UP000565745"/>
    </source>
</evidence>
<keyword evidence="1" id="KW-0732">Signal</keyword>
<name>A0A7W6Q5H1_9RHOB</name>